<evidence type="ECO:0000256" key="5">
    <source>
        <dbReference type="ARBA" id="ARBA00022840"/>
    </source>
</evidence>
<dbReference type="SUPFAM" id="SSF52440">
    <property type="entry name" value="PreATP-grasp domain"/>
    <property type="match status" value="1"/>
</dbReference>
<feature type="domain" description="ATP-grasp" evidence="8">
    <location>
        <begin position="120"/>
        <end position="316"/>
    </location>
</feature>
<sequence length="441" mass="47587">MIKKLLVANRGEIAVRIIRACREMGIKTVAVYSTADKNCLHVQLADKAVCIGPAPSAKSYLNRQALITAALCTGCEAVHPGVGFLSENAEFAREVEKAGLYWIGPKPDTIEMLGDKVKARATAQKSGLPVTPGSANAVKTPKQGAEEAKKCGYPIIIKAASGGGGKGMRIVWKEKDLAENLSIASAEALSNFADGTVYIEKYLCNPRHVELQVVGNGKGAVAVLGERDCSVQKNHQKLIEESPSPAVSDKMRQAMCSGAIRLFSSLKYRGAGTIEFLVSGDDFYFMEVNARIQVEHPVSEMITGTDIIREQICVCTGGTMSLPSGVLPTRGWAMEARINARTPGTVKTLRIPGGNGVRFDGFLYQGYTVVPFYDSMTAKLIVHSETREQTIQKLLSALDELCIEGIQTNKDEQIKILNSALFKSGNFGTGLYEELFTAGEK</sequence>
<dbReference type="Pfam" id="PF02786">
    <property type="entry name" value="CPSase_L_D2"/>
    <property type="match status" value="1"/>
</dbReference>
<evidence type="ECO:0000313" key="11">
    <source>
        <dbReference type="Proteomes" id="UP000016649"/>
    </source>
</evidence>
<evidence type="ECO:0000256" key="4">
    <source>
        <dbReference type="ARBA" id="ARBA00022741"/>
    </source>
</evidence>
<evidence type="ECO:0000256" key="1">
    <source>
        <dbReference type="ARBA" id="ARBA00003761"/>
    </source>
</evidence>
<dbReference type="SUPFAM" id="SSF56059">
    <property type="entry name" value="Glutathione synthetase ATP-binding domain-like"/>
    <property type="match status" value="1"/>
</dbReference>
<dbReference type="PROSITE" id="PS50975">
    <property type="entry name" value="ATP_GRASP"/>
    <property type="match status" value="1"/>
</dbReference>
<evidence type="ECO:0000256" key="7">
    <source>
        <dbReference type="PROSITE-ProRule" id="PRU00409"/>
    </source>
</evidence>
<dbReference type="InterPro" id="IPR005482">
    <property type="entry name" value="Biotin_COase_C"/>
</dbReference>
<dbReference type="InterPro" id="IPR011761">
    <property type="entry name" value="ATP-grasp"/>
</dbReference>
<dbReference type="PROSITE" id="PS00866">
    <property type="entry name" value="CPSASE_1"/>
    <property type="match status" value="1"/>
</dbReference>
<dbReference type="InterPro" id="IPR016185">
    <property type="entry name" value="PreATP-grasp_dom_sf"/>
</dbReference>
<dbReference type="Pfam" id="PF02785">
    <property type="entry name" value="Biotin_carb_C"/>
    <property type="match status" value="1"/>
</dbReference>
<dbReference type="InterPro" id="IPR005481">
    <property type="entry name" value="BC-like_N"/>
</dbReference>
<dbReference type="Proteomes" id="UP000016649">
    <property type="component" value="Unassembled WGS sequence"/>
</dbReference>
<dbReference type="PROSITE" id="PS00867">
    <property type="entry name" value="CPSASE_2"/>
    <property type="match status" value="1"/>
</dbReference>
<accession>A0ABN0NW27</accession>
<organism evidence="10 11">
    <name type="scientific">Treponema lecithinolyticum ATCC 700332</name>
    <dbReference type="NCBI Taxonomy" id="1321815"/>
    <lineage>
        <taxon>Bacteria</taxon>
        <taxon>Pseudomonadati</taxon>
        <taxon>Spirochaetota</taxon>
        <taxon>Spirochaetia</taxon>
        <taxon>Spirochaetales</taxon>
        <taxon>Treponemataceae</taxon>
        <taxon>Treponema</taxon>
    </lineage>
</organism>
<dbReference type="RefSeq" id="WP_021686191.1">
    <property type="nucleotide sequence ID" value="NZ_KI260554.1"/>
</dbReference>
<keyword evidence="11" id="KW-1185">Reference proteome</keyword>
<dbReference type="InterPro" id="IPR051602">
    <property type="entry name" value="ACC_Biotin_Carboxylase"/>
</dbReference>
<gene>
    <name evidence="10" type="ORF">HMPREF9193_02018</name>
</gene>
<protein>
    <recommendedName>
        <fullName evidence="2">biotin carboxylase</fullName>
        <ecNumber evidence="2">6.3.4.14</ecNumber>
    </recommendedName>
</protein>
<dbReference type="SMART" id="SM00878">
    <property type="entry name" value="Biotin_carb_C"/>
    <property type="match status" value="1"/>
</dbReference>
<comment type="catalytic activity">
    <reaction evidence="6">
        <text>N(6)-biotinyl-L-lysyl-[protein] + hydrogencarbonate + ATP = N(6)-carboxybiotinyl-L-lysyl-[protein] + ADP + phosphate + H(+)</text>
        <dbReference type="Rhea" id="RHEA:13501"/>
        <dbReference type="Rhea" id="RHEA-COMP:10505"/>
        <dbReference type="Rhea" id="RHEA-COMP:10506"/>
        <dbReference type="ChEBI" id="CHEBI:15378"/>
        <dbReference type="ChEBI" id="CHEBI:17544"/>
        <dbReference type="ChEBI" id="CHEBI:30616"/>
        <dbReference type="ChEBI" id="CHEBI:43474"/>
        <dbReference type="ChEBI" id="CHEBI:83144"/>
        <dbReference type="ChEBI" id="CHEBI:83145"/>
        <dbReference type="ChEBI" id="CHEBI:456216"/>
        <dbReference type="EC" id="6.3.4.14"/>
    </reaction>
</comment>
<keyword evidence="3" id="KW-0436">Ligase</keyword>
<evidence type="ECO:0000259" key="9">
    <source>
        <dbReference type="PROSITE" id="PS50979"/>
    </source>
</evidence>
<dbReference type="PANTHER" id="PTHR48095">
    <property type="entry name" value="PYRUVATE CARBOXYLASE SUBUNIT A"/>
    <property type="match status" value="1"/>
</dbReference>
<evidence type="ECO:0000256" key="2">
    <source>
        <dbReference type="ARBA" id="ARBA00013263"/>
    </source>
</evidence>
<name>A0ABN0NW27_TRELE</name>
<keyword evidence="5 7" id="KW-0067">ATP-binding</keyword>
<dbReference type="Pfam" id="PF00289">
    <property type="entry name" value="Biotin_carb_N"/>
    <property type="match status" value="1"/>
</dbReference>
<reference evidence="10 11" key="1">
    <citation type="submission" date="2013-08" db="EMBL/GenBank/DDBJ databases">
        <authorList>
            <person name="Weinstock G."/>
            <person name="Sodergren E."/>
            <person name="Wylie T."/>
            <person name="Fulton L."/>
            <person name="Fulton R."/>
            <person name="Fronick C."/>
            <person name="O'Laughlin M."/>
            <person name="Godfrey J."/>
            <person name="Miner T."/>
            <person name="Herter B."/>
            <person name="Appelbaum E."/>
            <person name="Cordes M."/>
            <person name="Lek S."/>
            <person name="Wollam A."/>
            <person name="Pepin K.H."/>
            <person name="Palsikar V.B."/>
            <person name="Mitreva M."/>
            <person name="Wilson R.K."/>
        </authorList>
    </citation>
    <scope>NUCLEOTIDE SEQUENCE [LARGE SCALE GENOMIC DNA]</scope>
    <source>
        <strain evidence="10 11">ATCC 700332</strain>
    </source>
</reference>
<comment type="caution">
    <text evidence="10">The sequence shown here is derived from an EMBL/GenBank/DDBJ whole genome shotgun (WGS) entry which is preliminary data.</text>
</comment>
<comment type="function">
    <text evidence="1">This protein is a component of the acetyl coenzyme A carboxylase complex; first, biotin carboxylase catalyzes the carboxylation of the carrier protein and then the transcarboxylase transfers the carboxyl group to form malonyl-CoA.</text>
</comment>
<dbReference type="PANTHER" id="PTHR48095:SF2">
    <property type="entry name" value="BIOTIN CARBOXYLASE, CHLOROPLASTIC"/>
    <property type="match status" value="1"/>
</dbReference>
<dbReference type="InterPro" id="IPR005479">
    <property type="entry name" value="CPAse_ATP-bd"/>
</dbReference>
<evidence type="ECO:0000313" key="10">
    <source>
        <dbReference type="EMBL" id="ERJ91565.1"/>
    </source>
</evidence>
<keyword evidence="4 7" id="KW-0547">Nucleotide-binding</keyword>
<evidence type="ECO:0000256" key="6">
    <source>
        <dbReference type="ARBA" id="ARBA00048600"/>
    </source>
</evidence>
<dbReference type="PROSITE" id="PS50979">
    <property type="entry name" value="BC"/>
    <property type="match status" value="1"/>
</dbReference>
<evidence type="ECO:0000259" key="8">
    <source>
        <dbReference type="PROSITE" id="PS50975"/>
    </source>
</evidence>
<dbReference type="Gene3D" id="3.30.470.20">
    <property type="entry name" value="ATP-grasp fold, B domain"/>
    <property type="match status" value="1"/>
</dbReference>
<dbReference type="InterPro" id="IPR011764">
    <property type="entry name" value="Biotin_carboxylation_dom"/>
</dbReference>
<dbReference type="InterPro" id="IPR011054">
    <property type="entry name" value="Rudment_hybrid_motif"/>
</dbReference>
<dbReference type="SUPFAM" id="SSF51246">
    <property type="entry name" value="Rudiment single hybrid motif"/>
    <property type="match status" value="1"/>
</dbReference>
<proteinExistence type="predicted"/>
<evidence type="ECO:0000256" key="3">
    <source>
        <dbReference type="ARBA" id="ARBA00022598"/>
    </source>
</evidence>
<dbReference type="EMBL" id="AWVH01000044">
    <property type="protein sequence ID" value="ERJ91565.1"/>
    <property type="molecule type" value="Genomic_DNA"/>
</dbReference>
<dbReference type="EC" id="6.3.4.14" evidence="2"/>
<feature type="domain" description="Biotin carboxylation" evidence="9">
    <location>
        <begin position="1"/>
        <end position="437"/>
    </location>
</feature>